<dbReference type="Proteomes" id="UP001280121">
    <property type="component" value="Unassembled WGS sequence"/>
</dbReference>
<name>A0AAD9WY99_9ROSI</name>
<reference evidence="1" key="1">
    <citation type="journal article" date="2023" name="Plant J.">
        <title>Genome sequences and population genomics provide insights into the demographic history, inbreeding, and mutation load of two 'living fossil' tree species of Dipteronia.</title>
        <authorList>
            <person name="Feng Y."/>
            <person name="Comes H.P."/>
            <person name="Chen J."/>
            <person name="Zhu S."/>
            <person name="Lu R."/>
            <person name="Zhang X."/>
            <person name="Li P."/>
            <person name="Qiu J."/>
            <person name="Olsen K.M."/>
            <person name="Qiu Y."/>
        </authorList>
    </citation>
    <scope>NUCLEOTIDE SEQUENCE</scope>
    <source>
        <strain evidence="1">KIB01</strain>
    </source>
</reference>
<proteinExistence type="predicted"/>
<evidence type="ECO:0000313" key="2">
    <source>
        <dbReference type="Proteomes" id="UP001280121"/>
    </source>
</evidence>
<organism evidence="1 2">
    <name type="scientific">Dipteronia dyeriana</name>
    <dbReference type="NCBI Taxonomy" id="168575"/>
    <lineage>
        <taxon>Eukaryota</taxon>
        <taxon>Viridiplantae</taxon>
        <taxon>Streptophyta</taxon>
        <taxon>Embryophyta</taxon>
        <taxon>Tracheophyta</taxon>
        <taxon>Spermatophyta</taxon>
        <taxon>Magnoliopsida</taxon>
        <taxon>eudicotyledons</taxon>
        <taxon>Gunneridae</taxon>
        <taxon>Pentapetalae</taxon>
        <taxon>rosids</taxon>
        <taxon>malvids</taxon>
        <taxon>Sapindales</taxon>
        <taxon>Sapindaceae</taxon>
        <taxon>Hippocastanoideae</taxon>
        <taxon>Acereae</taxon>
        <taxon>Dipteronia</taxon>
    </lineage>
</organism>
<dbReference type="PANTHER" id="PTHR36617:SF5">
    <property type="entry name" value="OS05G0421675 PROTEIN"/>
    <property type="match status" value="1"/>
</dbReference>
<protein>
    <submittedName>
        <fullName evidence="1">Uncharacterized protein</fullName>
    </submittedName>
</protein>
<dbReference type="AlphaFoldDB" id="A0AAD9WY99"/>
<evidence type="ECO:0000313" key="1">
    <source>
        <dbReference type="EMBL" id="KAK2646847.1"/>
    </source>
</evidence>
<dbReference type="EMBL" id="JANJYI010000006">
    <property type="protein sequence ID" value="KAK2646847.1"/>
    <property type="molecule type" value="Genomic_DNA"/>
</dbReference>
<dbReference type="PANTHER" id="PTHR36617">
    <property type="entry name" value="PROTEIN, PUTATIVE-RELATED"/>
    <property type="match status" value="1"/>
</dbReference>
<gene>
    <name evidence="1" type="ORF">Ddye_022042</name>
</gene>
<keyword evidence="2" id="KW-1185">Reference proteome</keyword>
<comment type="caution">
    <text evidence="1">The sequence shown here is derived from an EMBL/GenBank/DDBJ whole genome shotgun (WGS) entry which is preliminary data.</text>
</comment>
<sequence>MPVSVAQKIERLKRDFFWGDAFQKKKIHSIKWEVLCKRKKDGGLSIGSVQCMNKGLLAKWVWRFGVENCPLWKRVICAKYGIQRDKLQWDWDCGAGSSVFTKSIGNLFSNGSTSAQILNEGLRVLVGKGDRARLWTDILVEGSSLKEAFPRIFVLAVDKMGYVRNFGRREGSDWTWEIILRRNLFDWEIEQWRCFLDCVKNIKVMDSISDPLSWVFDSSGEFFVKSFRNCMKDEQSIFKEV</sequence>
<accession>A0AAD9WY99</accession>